<dbReference type="SUPFAM" id="SSF54518">
    <property type="entry name" value="Tubby C-terminal domain-like"/>
    <property type="match status" value="1"/>
</dbReference>
<dbReference type="AlphaFoldDB" id="K1W1F2"/>
<comment type="caution">
    <text evidence="2">The sequence shown here is derived from an EMBL/GenBank/DDBJ whole genome shotgun (WGS) entry which is preliminary data.</text>
</comment>
<comment type="similarity">
    <text evidence="1">Belongs to the LOR family.</text>
</comment>
<evidence type="ECO:0000256" key="1">
    <source>
        <dbReference type="ARBA" id="ARBA00005437"/>
    </source>
</evidence>
<sequence length="205" mass="22083">MSNNNYDSIKLVAVSPPIDVYGRVRNEPVTLVLRENLYADSPTDYAICDLNGDVVLASTDAAAVVDSAGQELYEIHDKIFTVHASMVGKKEGVQLFKVEDESKAEGGARAKVILSDVVTKSGSEQTMELDGDWAGDGAVLSFYDKSTKKPTQPVAKASRKSMTVKPGAYDDQTYFFTVAPGIDIALMAGIAVCFDEIRRGLEYGG</sequence>
<evidence type="ECO:0000313" key="3">
    <source>
        <dbReference type="Proteomes" id="UP000006757"/>
    </source>
</evidence>
<organism evidence="2 3">
    <name type="scientific">Trichosporon asahii var. asahii (strain CBS 8904)</name>
    <name type="common">Yeast</name>
    <dbReference type="NCBI Taxonomy" id="1220162"/>
    <lineage>
        <taxon>Eukaryota</taxon>
        <taxon>Fungi</taxon>
        <taxon>Dikarya</taxon>
        <taxon>Basidiomycota</taxon>
        <taxon>Agaricomycotina</taxon>
        <taxon>Tremellomycetes</taxon>
        <taxon>Trichosporonales</taxon>
        <taxon>Trichosporonaceae</taxon>
        <taxon>Trichosporon</taxon>
    </lineage>
</organism>
<evidence type="ECO:0000313" key="2">
    <source>
        <dbReference type="EMBL" id="EKD05617.1"/>
    </source>
</evidence>
<name>K1W1F2_TRIAC</name>
<dbReference type="InterPro" id="IPR025659">
    <property type="entry name" value="Tubby-like_C"/>
</dbReference>
<dbReference type="Pfam" id="PF04525">
    <property type="entry name" value="LOR"/>
    <property type="match status" value="1"/>
</dbReference>
<dbReference type="EMBL" id="AMBO01000062">
    <property type="protein sequence ID" value="EKD05617.1"/>
    <property type="molecule type" value="Genomic_DNA"/>
</dbReference>
<dbReference type="HOGENOM" id="CLU_063146_1_1_1"/>
<dbReference type="Gene3D" id="2.40.160.200">
    <property type="entry name" value="LURP1-related"/>
    <property type="match status" value="1"/>
</dbReference>
<dbReference type="STRING" id="1220162.K1W1F2"/>
<accession>K1W1F2</accession>
<protein>
    <submittedName>
        <fullName evidence="2">Uncharacterized protein</fullName>
    </submittedName>
</protein>
<dbReference type="Proteomes" id="UP000006757">
    <property type="component" value="Unassembled WGS sequence"/>
</dbReference>
<dbReference type="InterPro" id="IPR038595">
    <property type="entry name" value="LOR_sf"/>
</dbReference>
<dbReference type="InterPro" id="IPR007612">
    <property type="entry name" value="LOR"/>
</dbReference>
<keyword evidence="3" id="KW-1185">Reference proteome</keyword>
<reference evidence="2 3" key="1">
    <citation type="journal article" date="2012" name="Eukaryot. Cell">
        <title>Genome sequence of the Trichosporon asahii environmental strain CBS 8904.</title>
        <authorList>
            <person name="Yang R.Y."/>
            <person name="Li H.T."/>
            <person name="Zhu H."/>
            <person name="Zhou G.P."/>
            <person name="Wang M."/>
            <person name="Wang L."/>
        </authorList>
    </citation>
    <scope>NUCLEOTIDE SEQUENCE [LARGE SCALE GENOMIC DNA]</scope>
    <source>
        <strain evidence="2 3">CBS 8904</strain>
    </source>
</reference>
<proteinExistence type="inferred from homology"/>
<dbReference type="InParanoid" id="K1W1F2"/>
<gene>
    <name evidence="2" type="ORF">A1Q2_00107</name>
</gene>